<dbReference type="AlphaFoldDB" id="A0A9D3YC24"/>
<protein>
    <submittedName>
        <fullName evidence="1">Uncharacterized protein</fullName>
    </submittedName>
</protein>
<name>A0A9D3YC24_DREPO</name>
<reference evidence="1" key="2">
    <citation type="submission" date="2020-11" db="EMBL/GenBank/DDBJ databases">
        <authorList>
            <person name="McCartney M.A."/>
            <person name="Auch B."/>
            <person name="Kono T."/>
            <person name="Mallez S."/>
            <person name="Becker A."/>
            <person name="Gohl D.M."/>
            <person name="Silverstein K.A.T."/>
            <person name="Koren S."/>
            <person name="Bechman K.B."/>
            <person name="Herman A."/>
            <person name="Abrahante J.E."/>
            <person name="Garbe J."/>
        </authorList>
    </citation>
    <scope>NUCLEOTIDE SEQUENCE</scope>
    <source>
        <strain evidence="1">Duluth1</strain>
        <tissue evidence="1">Whole animal</tissue>
    </source>
</reference>
<keyword evidence="2" id="KW-1185">Reference proteome</keyword>
<dbReference type="EMBL" id="JAIWYP010000016">
    <property type="protein sequence ID" value="KAH3695670.1"/>
    <property type="molecule type" value="Genomic_DNA"/>
</dbReference>
<feature type="non-terminal residue" evidence="1">
    <location>
        <position position="184"/>
    </location>
</feature>
<reference evidence="1" key="1">
    <citation type="journal article" date="2019" name="bioRxiv">
        <title>The Genome of the Zebra Mussel, Dreissena polymorpha: A Resource for Invasive Species Research.</title>
        <authorList>
            <person name="McCartney M.A."/>
            <person name="Auch B."/>
            <person name="Kono T."/>
            <person name="Mallez S."/>
            <person name="Zhang Y."/>
            <person name="Obille A."/>
            <person name="Becker A."/>
            <person name="Abrahante J.E."/>
            <person name="Garbe J."/>
            <person name="Badalamenti J.P."/>
            <person name="Herman A."/>
            <person name="Mangelson H."/>
            <person name="Liachko I."/>
            <person name="Sullivan S."/>
            <person name="Sone E.D."/>
            <person name="Koren S."/>
            <person name="Silverstein K.A.T."/>
            <person name="Beckman K.B."/>
            <person name="Gohl D.M."/>
        </authorList>
    </citation>
    <scope>NUCLEOTIDE SEQUENCE</scope>
    <source>
        <strain evidence="1">Duluth1</strain>
        <tissue evidence="1">Whole animal</tissue>
    </source>
</reference>
<sequence>MNGLEATNLSNSLGRSAPSSSATVFVSYDGCDQGMVGCSSGTTQSDSFGVVVSSGVTSTYQQSRNANGLSSCISFPVTSSRLLCMVSTDNTSVVTYIQAQGGTHSHSLYLETKWFPNLSNTCGHEDDDRLLCPVLASNSRWAYSSLSTRDLSLLKIRPHELRALSASWAYINNVPLSEVLQAAF</sequence>
<accession>A0A9D3YC24</accession>
<dbReference type="Proteomes" id="UP000828390">
    <property type="component" value="Unassembled WGS sequence"/>
</dbReference>
<evidence type="ECO:0000313" key="1">
    <source>
        <dbReference type="EMBL" id="KAH3695670.1"/>
    </source>
</evidence>
<comment type="caution">
    <text evidence="1">The sequence shown here is derived from an EMBL/GenBank/DDBJ whole genome shotgun (WGS) entry which is preliminary data.</text>
</comment>
<proteinExistence type="predicted"/>
<evidence type="ECO:0000313" key="2">
    <source>
        <dbReference type="Proteomes" id="UP000828390"/>
    </source>
</evidence>
<organism evidence="1 2">
    <name type="scientific">Dreissena polymorpha</name>
    <name type="common">Zebra mussel</name>
    <name type="synonym">Mytilus polymorpha</name>
    <dbReference type="NCBI Taxonomy" id="45954"/>
    <lineage>
        <taxon>Eukaryota</taxon>
        <taxon>Metazoa</taxon>
        <taxon>Spiralia</taxon>
        <taxon>Lophotrochozoa</taxon>
        <taxon>Mollusca</taxon>
        <taxon>Bivalvia</taxon>
        <taxon>Autobranchia</taxon>
        <taxon>Heteroconchia</taxon>
        <taxon>Euheterodonta</taxon>
        <taxon>Imparidentia</taxon>
        <taxon>Neoheterodontei</taxon>
        <taxon>Myida</taxon>
        <taxon>Dreissenoidea</taxon>
        <taxon>Dreissenidae</taxon>
        <taxon>Dreissena</taxon>
    </lineage>
</organism>
<gene>
    <name evidence="1" type="ORF">DPMN_083128</name>
</gene>